<dbReference type="PROSITE" id="PS51257">
    <property type="entry name" value="PROKAR_LIPOPROTEIN"/>
    <property type="match status" value="1"/>
</dbReference>
<evidence type="ECO:0000313" key="7">
    <source>
        <dbReference type="Proteomes" id="UP000717996"/>
    </source>
</evidence>
<gene>
    <name evidence="6" type="ORF">G6F51_007489</name>
</gene>
<keyword evidence="4 5" id="KW-0472">Membrane</keyword>
<dbReference type="InterPro" id="IPR018499">
    <property type="entry name" value="Tetraspanin/Peripherin"/>
</dbReference>
<feature type="transmembrane region" description="Helical" evidence="5">
    <location>
        <begin position="80"/>
        <end position="98"/>
    </location>
</feature>
<evidence type="ECO:0000313" key="6">
    <source>
        <dbReference type="EMBL" id="KAG1542092.1"/>
    </source>
</evidence>
<evidence type="ECO:0000256" key="5">
    <source>
        <dbReference type="SAM" id="Phobius"/>
    </source>
</evidence>
<feature type="transmembrane region" description="Helical" evidence="5">
    <location>
        <begin position="177"/>
        <end position="204"/>
    </location>
</feature>
<comment type="caution">
    <text evidence="6">The sequence shown here is derived from an EMBL/GenBank/DDBJ whole genome shotgun (WGS) entry which is preliminary data.</text>
</comment>
<comment type="subcellular location">
    <subcellularLocation>
        <location evidence="1">Membrane</location>
        <topology evidence="1">Multi-pass membrane protein</topology>
    </subcellularLocation>
</comment>
<dbReference type="PANTHER" id="PTHR19282">
    <property type="entry name" value="TETRASPANIN"/>
    <property type="match status" value="1"/>
</dbReference>
<keyword evidence="3 5" id="KW-1133">Transmembrane helix</keyword>
<dbReference type="OMA" id="YMITTNL"/>
<accession>A0A9P6Y8V5</accession>
<evidence type="ECO:0008006" key="8">
    <source>
        <dbReference type="Google" id="ProtNLM"/>
    </source>
</evidence>
<keyword evidence="2 5" id="KW-0812">Transmembrane</keyword>
<name>A0A9P6Y8V5_RHIOR</name>
<dbReference type="GO" id="GO:0016020">
    <property type="term" value="C:membrane"/>
    <property type="evidence" value="ECO:0007669"/>
    <property type="project" value="UniProtKB-SubCell"/>
</dbReference>
<evidence type="ECO:0000256" key="4">
    <source>
        <dbReference type="ARBA" id="ARBA00023136"/>
    </source>
</evidence>
<reference evidence="6" key="1">
    <citation type="journal article" date="2020" name="Microb. Genom.">
        <title>Genetic diversity of clinical and environmental Mucorales isolates obtained from an investigation of mucormycosis cases among solid organ transplant recipients.</title>
        <authorList>
            <person name="Nguyen M.H."/>
            <person name="Kaul D."/>
            <person name="Muto C."/>
            <person name="Cheng S.J."/>
            <person name="Richter R.A."/>
            <person name="Bruno V.M."/>
            <person name="Liu G."/>
            <person name="Beyhan S."/>
            <person name="Sundermann A.J."/>
            <person name="Mounaud S."/>
            <person name="Pasculle A.W."/>
            <person name="Nierman W.C."/>
            <person name="Driscoll E."/>
            <person name="Cumbie R."/>
            <person name="Clancy C.J."/>
            <person name="Dupont C.L."/>
        </authorList>
    </citation>
    <scope>NUCLEOTIDE SEQUENCE</scope>
    <source>
        <strain evidence="6">GL16</strain>
    </source>
</reference>
<dbReference type="EMBL" id="JAANIT010001123">
    <property type="protein sequence ID" value="KAG1542092.1"/>
    <property type="molecule type" value="Genomic_DNA"/>
</dbReference>
<sequence length="289" mass="31515">MAACCARLSKVYMVITNLLFACLGLAFLAFGLIGLKTGFYGSSLFPTNIFKWLAILGAIVCVAAILGAIGAFVRKNFITCIYMIIILAALALQVYIGIKFYKASANVSAYMSDLWTPASTDYRASLQNEFKCCGFQTNMDKYAKTDQCHPTAKSIEAFPPCADILQSYAKSTFGKAYLVMFAALSLEVLAMANAITLLCTSFGGDEESERRKRRKSGIKLDDMSVETPTTLVGSSYNLYDEQKKYYAGSPGGGNASYSTQDVHSPVSNGYGMYNQNAYQSSHGNQYNAY</sequence>
<dbReference type="OrthoDB" id="2279611at2759"/>
<evidence type="ECO:0000256" key="2">
    <source>
        <dbReference type="ARBA" id="ARBA00022692"/>
    </source>
</evidence>
<evidence type="ECO:0000256" key="1">
    <source>
        <dbReference type="ARBA" id="ARBA00004141"/>
    </source>
</evidence>
<dbReference type="Proteomes" id="UP000717996">
    <property type="component" value="Unassembled WGS sequence"/>
</dbReference>
<proteinExistence type="predicted"/>
<protein>
    <recommendedName>
        <fullName evidence="8">Tetraspanin family-domain-containing protein</fullName>
    </recommendedName>
</protein>
<dbReference type="AlphaFoldDB" id="A0A9P6Y8V5"/>
<feature type="transmembrane region" description="Helical" evidence="5">
    <location>
        <begin position="12"/>
        <end position="33"/>
    </location>
</feature>
<dbReference type="Pfam" id="PF00335">
    <property type="entry name" value="Tetraspanin"/>
    <property type="match status" value="1"/>
</dbReference>
<evidence type="ECO:0000256" key="3">
    <source>
        <dbReference type="ARBA" id="ARBA00022989"/>
    </source>
</evidence>
<organism evidence="6 7">
    <name type="scientific">Rhizopus oryzae</name>
    <name type="common">Mucormycosis agent</name>
    <name type="synonym">Rhizopus arrhizus var. delemar</name>
    <dbReference type="NCBI Taxonomy" id="64495"/>
    <lineage>
        <taxon>Eukaryota</taxon>
        <taxon>Fungi</taxon>
        <taxon>Fungi incertae sedis</taxon>
        <taxon>Mucoromycota</taxon>
        <taxon>Mucoromycotina</taxon>
        <taxon>Mucoromycetes</taxon>
        <taxon>Mucorales</taxon>
        <taxon>Mucorineae</taxon>
        <taxon>Rhizopodaceae</taxon>
        <taxon>Rhizopus</taxon>
    </lineage>
</organism>
<feature type="transmembrane region" description="Helical" evidence="5">
    <location>
        <begin position="53"/>
        <end position="73"/>
    </location>
</feature>